<evidence type="ECO:0000256" key="1">
    <source>
        <dbReference type="SAM" id="MobiDB-lite"/>
    </source>
</evidence>
<accession>A0A2G6E2P5</accession>
<feature type="region of interest" description="Disordered" evidence="1">
    <location>
        <begin position="1"/>
        <end position="27"/>
    </location>
</feature>
<comment type="caution">
    <text evidence="2">The sequence shown here is derived from an EMBL/GenBank/DDBJ whole genome shotgun (WGS) entry which is preliminary data.</text>
</comment>
<sequence length="61" mass="7133">MEQEKDTALQTEEQVEEQSQQQELTSQVQELTENFFALAQGLPEWDILPPDTLIQRRKTSK</sequence>
<name>A0A2G6E2P5_9BACT</name>
<reference evidence="2 3" key="1">
    <citation type="submission" date="2017-10" db="EMBL/GenBank/DDBJ databases">
        <title>Novel microbial diversity and functional potential in the marine mammal oral microbiome.</title>
        <authorList>
            <person name="Dudek N.K."/>
            <person name="Sun C.L."/>
            <person name="Burstein D."/>
            <person name="Kantor R.S."/>
            <person name="Aliaga Goltsman D.S."/>
            <person name="Bik E.M."/>
            <person name="Thomas B.C."/>
            <person name="Banfield J.F."/>
            <person name="Relman D.A."/>
        </authorList>
    </citation>
    <scope>NUCLEOTIDE SEQUENCE [LARGE SCALE GENOMIC DNA]</scope>
    <source>
        <strain evidence="2">DOLZORAL124_49_17</strain>
    </source>
</reference>
<dbReference type="Proteomes" id="UP000229740">
    <property type="component" value="Unassembled WGS sequence"/>
</dbReference>
<evidence type="ECO:0000313" key="2">
    <source>
        <dbReference type="EMBL" id="PID55998.1"/>
    </source>
</evidence>
<gene>
    <name evidence="2" type="ORF">CSB45_13675</name>
</gene>
<organism evidence="2 3">
    <name type="scientific">candidate division KSB3 bacterium</name>
    <dbReference type="NCBI Taxonomy" id="2044937"/>
    <lineage>
        <taxon>Bacteria</taxon>
        <taxon>candidate division KSB3</taxon>
    </lineage>
</organism>
<proteinExistence type="predicted"/>
<dbReference type="AlphaFoldDB" id="A0A2G6E2P5"/>
<protein>
    <submittedName>
        <fullName evidence="2">Uncharacterized protein</fullName>
    </submittedName>
</protein>
<feature type="compositionally biased region" description="Low complexity" evidence="1">
    <location>
        <begin position="9"/>
        <end position="27"/>
    </location>
</feature>
<evidence type="ECO:0000313" key="3">
    <source>
        <dbReference type="Proteomes" id="UP000229740"/>
    </source>
</evidence>
<dbReference type="EMBL" id="PDPS01000040">
    <property type="protein sequence ID" value="PID55998.1"/>
    <property type="molecule type" value="Genomic_DNA"/>
</dbReference>